<evidence type="ECO:0000256" key="7">
    <source>
        <dbReference type="ARBA" id="ARBA00023125"/>
    </source>
</evidence>
<dbReference type="GO" id="GO:0008270">
    <property type="term" value="F:zinc ion binding"/>
    <property type="evidence" value="ECO:0007669"/>
    <property type="project" value="UniProtKB-KW"/>
</dbReference>
<keyword evidence="5 11" id="KW-0862">Zinc</keyword>
<dbReference type="PROSITE" id="PS00031">
    <property type="entry name" value="NUCLEAR_REC_DBD_1"/>
    <property type="match status" value="1"/>
</dbReference>
<dbReference type="GO" id="GO:0005634">
    <property type="term" value="C:nucleus"/>
    <property type="evidence" value="ECO:0007669"/>
    <property type="project" value="UniProtKB-SubCell"/>
</dbReference>
<evidence type="ECO:0000259" key="12">
    <source>
        <dbReference type="PROSITE" id="PS51030"/>
    </source>
</evidence>
<dbReference type="SMART" id="SM00430">
    <property type="entry name" value="HOLI"/>
    <property type="match status" value="1"/>
</dbReference>
<dbReference type="Gene3D" id="3.30.50.10">
    <property type="entry name" value="Erythroid Transcription Factor GATA-1, subunit A"/>
    <property type="match status" value="1"/>
</dbReference>
<comment type="similarity">
    <text evidence="2 11">Belongs to the nuclear hormone receptor family.</text>
</comment>
<keyword evidence="7 11" id="KW-0238">DNA-binding</keyword>
<evidence type="ECO:0000256" key="4">
    <source>
        <dbReference type="ARBA" id="ARBA00022771"/>
    </source>
</evidence>
<organism evidence="14 15">
    <name type="scientific">Pristionchus entomophagus</name>
    <dbReference type="NCBI Taxonomy" id="358040"/>
    <lineage>
        <taxon>Eukaryota</taxon>
        <taxon>Metazoa</taxon>
        <taxon>Ecdysozoa</taxon>
        <taxon>Nematoda</taxon>
        <taxon>Chromadorea</taxon>
        <taxon>Rhabditida</taxon>
        <taxon>Rhabditina</taxon>
        <taxon>Diplogasteromorpha</taxon>
        <taxon>Diplogasteroidea</taxon>
        <taxon>Neodiplogasteridae</taxon>
        <taxon>Pristionchus</taxon>
    </lineage>
</organism>
<evidence type="ECO:0000313" key="14">
    <source>
        <dbReference type="EMBL" id="GMT04825.1"/>
    </source>
</evidence>
<comment type="subcellular location">
    <subcellularLocation>
        <location evidence="1 11">Nucleus</location>
    </subcellularLocation>
</comment>
<feature type="domain" description="Nuclear receptor" evidence="12">
    <location>
        <begin position="71"/>
        <end position="146"/>
    </location>
</feature>
<keyword evidence="8 11" id="KW-0804">Transcription</keyword>
<name>A0AAV5UES1_9BILA</name>
<dbReference type="InterPro" id="IPR001628">
    <property type="entry name" value="Znf_hrmn_rcpt"/>
</dbReference>
<dbReference type="Pfam" id="PF00104">
    <property type="entry name" value="Hormone_recep"/>
    <property type="match status" value="1"/>
</dbReference>
<evidence type="ECO:0008006" key="16">
    <source>
        <dbReference type="Google" id="ProtNLM"/>
    </source>
</evidence>
<comment type="caution">
    <text evidence="14">The sequence shown here is derived from an EMBL/GenBank/DDBJ whole genome shotgun (WGS) entry which is preliminary data.</text>
</comment>
<keyword evidence="3 11" id="KW-0479">Metal-binding</keyword>
<dbReference type="PANTHER" id="PTHR24083">
    <property type="entry name" value="NUCLEAR HORMONE RECEPTOR"/>
    <property type="match status" value="1"/>
</dbReference>
<dbReference type="InterPro" id="IPR035500">
    <property type="entry name" value="NHR-like_dom_sf"/>
</dbReference>
<dbReference type="FunFam" id="3.30.50.10:FF:000006">
    <property type="entry name" value="Nuclear receptor subfamily 5 group A member"/>
    <property type="match status" value="1"/>
</dbReference>
<dbReference type="EMBL" id="BTSX01000006">
    <property type="protein sequence ID" value="GMT04825.1"/>
    <property type="molecule type" value="Genomic_DNA"/>
</dbReference>
<evidence type="ECO:0000256" key="3">
    <source>
        <dbReference type="ARBA" id="ARBA00022723"/>
    </source>
</evidence>
<dbReference type="InterPro" id="IPR001723">
    <property type="entry name" value="Nuclear_hrmn_rcpt"/>
</dbReference>
<evidence type="ECO:0000256" key="9">
    <source>
        <dbReference type="ARBA" id="ARBA00023170"/>
    </source>
</evidence>
<evidence type="ECO:0000256" key="10">
    <source>
        <dbReference type="ARBA" id="ARBA00023242"/>
    </source>
</evidence>
<evidence type="ECO:0000256" key="8">
    <source>
        <dbReference type="ARBA" id="ARBA00023163"/>
    </source>
</evidence>
<keyword evidence="10 11" id="KW-0539">Nucleus</keyword>
<gene>
    <name evidence="14" type="ORF">PENTCL1PPCAC_26999</name>
</gene>
<keyword evidence="4 11" id="KW-0863">Zinc-finger</keyword>
<dbReference type="Pfam" id="PF00105">
    <property type="entry name" value="zf-C4"/>
    <property type="match status" value="1"/>
</dbReference>
<evidence type="ECO:0000256" key="5">
    <source>
        <dbReference type="ARBA" id="ARBA00022833"/>
    </source>
</evidence>
<keyword evidence="15" id="KW-1185">Reference proteome</keyword>
<dbReference type="PROSITE" id="PS51030">
    <property type="entry name" value="NUCLEAR_REC_DBD_2"/>
    <property type="match status" value="1"/>
</dbReference>
<dbReference type="InterPro" id="IPR000536">
    <property type="entry name" value="Nucl_hrmn_rcpt_lig-bd"/>
</dbReference>
<evidence type="ECO:0000313" key="15">
    <source>
        <dbReference type="Proteomes" id="UP001432027"/>
    </source>
</evidence>
<dbReference type="PRINTS" id="PR00047">
    <property type="entry name" value="STROIDFINGER"/>
</dbReference>
<dbReference type="PRINTS" id="PR00398">
    <property type="entry name" value="STRDHORMONER"/>
</dbReference>
<dbReference type="GO" id="GO:0003707">
    <property type="term" value="F:nuclear steroid receptor activity"/>
    <property type="evidence" value="ECO:0007669"/>
    <property type="project" value="InterPro"/>
</dbReference>
<dbReference type="SMART" id="SM00399">
    <property type="entry name" value="ZnF_C4"/>
    <property type="match status" value="1"/>
</dbReference>
<dbReference type="Gene3D" id="1.10.565.10">
    <property type="entry name" value="Retinoid X Receptor"/>
    <property type="match status" value="1"/>
</dbReference>
<dbReference type="PROSITE" id="PS51843">
    <property type="entry name" value="NR_LBD"/>
    <property type="match status" value="1"/>
</dbReference>
<evidence type="ECO:0000256" key="11">
    <source>
        <dbReference type="RuleBase" id="RU004334"/>
    </source>
</evidence>
<dbReference type="PRINTS" id="PR00545">
    <property type="entry name" value="RETINOIDXR"/>
</dbReference>
<accession>A0AAV5UES1</accession>
<proteinExistence type="inferred from homology"/>
<evidence type="ECO:0000256" key="1">
    <source>
        <dbReference type="ARBA" id="ARBA00004123"/>
    </source>
</evidence>
<dbReference type="CDD" id="cd06916">
    <property type="entry name" value="NR_DBD_like"/>
    <property type="match status" value="1"/>
</dbReference>
<evidence type="ECO:0000259" key="13">
    <source>
        <dbReference type="PROSITE" id="PS51843"/>
    </source>
</evidence>
<dbReference type="Proteomes" id="UP001432027">
    <property type="component" value="Unassembled WGS sequence"/>
</dbReference>
<dbReference type="GO" id="GO:0043565">
    <property type="term" value="F:sequence-specific DNA binding"/>
    <property type="evidence" value="ECO:0007669"/>
    <property type="project" value="InterPro"/>
</dbReference>
<keyword evidence="9 11" id="KW-0675">Receptor</keyword>
<protein>
    <recommendedName>
        <fullName evidence="16">Nuclear receptor</fullName>
    </recommendedName>
</protein>
<reference evidence="14" key="1">
    <citation type="submission" date="2023-10" db="EMBL/GenBank/DDBJ databases">
        <title>Genome assembly of Pristionchus species.</title>
        <authorList>
            <person name="Yoshida K."/>
            <person name="Sommer R.J."/>
        </authorList>
    </citation>
    <scope>NUCLEOTIDE SEQUENCE</scope>
    <source>
        <strain evidence="14">RS0144</strain>
    </source>
</reference>
<dbReference type="SUPFAM" id="SSF48508">
    <property type="entry name" value="Nuclear receptor ligand-binding domain"/>
    <property type="match status" value="1"/>
</dbReference>
<dbReference type="InterPro" id="IPR050274">
    <property type="entry name" value="Nuclear_hormone_rcpt_NR2"/>
</dbReference>
<sequence>MMGEGGDERWTASTVAHHPQYEVAHHLSVPLPHFSQSHFIGSIHVPQHSSLFFTSGGSDTASTSTDSGKPRIMCAICGDGSSGKHYGVQSCEGCKGFFKRTVRKDLTYSCRHQGCCVIDKRQRNRCQHCRYQKCTEMGMKRDAVQEERQTDKCKAVSIPRGSRCSIDRVDHLSPSLGDFHLSRLRAWAMGIPVFNALSPKEQSTIMHYGWTELILLEMIYRSSIDRIWLSDEKSMGRIEAQNGGFVDLFDSLLLLSSKLRSFIIDPMEFGALRLIVLFNPEFPTLDSPQEMEMHRERVTTSLIDHSTSTYPADSSRPSRLLLRLPSLRYLSTRLRYQSIIVPPPPPLADCIYSMPATTVALPLLLPYNHPHHTQPPLYY</sequence>
<dbReference type="SUPFAM" id="SSF57716">
    <property type="entry name" value="Glucocorticoid receptor-like (DNA-binding domain)"/>
    <property type="match status" value="1"/>
</dbReference>
<dbReference type="InterPro" id="IPR000003">
    <property type="entry name" value="Retinoid-X_rcpt/HNF4"/>
</dbReference>
<dbReference type="AlphaFoldDB" id="A0AAV5UES1"/>
<dbReference type="InterPro" id="IPR013088">
    <property type="entry name" value="Znf_NHR/GATA"/>
</dbReference>
<feature type="domain" description="NR LBD" evidence="13">
    <location>
        <begin position="147"/>
        <end position="360"/>
    </location>
</feature>
<keyword evidence="6 11" id="KW-0805">Transcription regulation</keyword>
<evidence type="ECO:0000256" key="2">
    <source>
        <dbReference type="ARBA" id="ARBA00005993"/>
    </source>
</evidence>
<evidence type="ECO:0000256" key="6">
    <source>
        <dbReference type="ARBA" id="ARBA00023015"/>
    </source>
</evidence>